<reference evidence="1 2" key="1">
    <citation type="journal article" date="2018" name="Nat. Genet.">
        <title>The Rosa genome provides new insights in the design of modern roses.</title>
        <authorList>
            <person name="Bendahmane M."/>
        </authorList>
    </citation>
    <scope>NUCLEOTIDE SEQUENCE [LARGE SCALE GENOMIC DNA]</scope>
    <source>
        <strain evidence="2">cv. Old Blush</strain>
    </source>
</reference>
<comment type="caution">
    <text evidence="1">The sequence shown here is derived from an EMBL/GenBank/DDBJ whole genome shotgun (WGS) entry which is preliminary data.</text>
</comment>
<dbReference type="STRING" id="74649.A0A2P6Q6Z5"/>
<dbReference type="AlphaFoldDB" id="A0A2P6Q6Z5"/>
<protein>
    <submittedName>
        <fullName evidence="1">Putative gamma-tubulin complex component protein</fullName>
    </submittedName>
</protein>
<name>A0A2P6Q6Z5_ROSCH</name>
<dbReference type="EMBL" id="PDCK01000043">
    <property type="protein sequence ID" value="PRQ29937.1"/>
    <property type="molecule type" value="Genomic_DNA"/>
</dbReference>
<proteinExistence type="predicted"/>
<dbReference type="PANTHER" id="PTHR48237">
    <property type="entry name" value="GAMMA-TUBULIN COMPLEX COMPONENT"/>
    <property type="match status" value="1"/>
</dbReference>
<dbReference type="OMA" id="FANMGVE"/>
<sequence length="144" mass="15946">MDPNLGQNRLEDVSWLCSLSESELDLLISLKKLVLQRAGVIGHEELAVKFDLKVLRALAFVLMTCIKDKVKDLSLVPGFEDSAAFMESCNLLKCDLGDVMSLEEIKACIGIHLRKEASKRFCNSIALNETTLSQKKQKFGTSGV</sequence>
<evidence type="ECO:0000313" key="1">
    <source>
        <dbReference type="EMBL" id="PRQ29937.1"/>
    </source>
</evidence>
<evidence type="ECO:0000313" key="2">
    <source>
        <dbReference type="Proteomes" id="UP000238479"/>
    </source>
</evidence>
<dbReference type="PANTHER" id="PTHR48237:SF1">
    <property type="entry name" value="SPC97_SPC98 FAMILY OF SPINDLE POLE BODY (SBP) COMPONENT"/>
    <property type="match status" value="1"/>
</dbReference>
<keyword evidence="2" id="KW-1185">Reference proteome</keyword>
<dbReference type="Proteomes" id="UP000238479">
    <property type="component" value="Chromosome 5"/>
</dbReference>
<dbReference type="Gramene" id="PRQ29937">
    <property type="protein sequence ID" value="PRQ29937"/>
    <property type="gene ID" value="RchiOBHm_Chr5g0019241"/>
</dbReference>
<gene>
    <name evidence="1" type="ORF">RchiOBHm_Chr5g0019241</name>
</gene>
<accession>A0A2P6Q6Z5</accession>
<organism evidence="1 2">
    <name type="scientific">Rosa chinensis</name>
    <name type="common">China rose</name>
    <dbReference type="NCBI Taxonomy" id="74649"/>
    <lineage>
        <taxon>Eukaryota</taxon>
        <taxon>Viridiplantae</taxon>
        <taxon>Streptophyta</taxon>
        <taxon>Embryophyta</taxon>
        <taxon>Tracheophyta</taxon>
        <taxon>Spermatophyta</taxon>
        <taxon>Magnoliopsida</taxon>
        <taxon>eudicotyledons</taxon>
        <taxon>Gunneridae</taxon>
        <taxon>Pentapetalae</taxon>
        <taxon>rosids</taxon>
        <taxon>fabids</taxon>
        <taxon>Rosales</taxon>
        <taxon>Rosaceae</taxon>
        <taxon>Rosoideae</taxon>
        <taxon>Rosoideae incertae sedis</taxon>
        <taxon>Rosa</taxon>
    </lineage>
</organism>
<dbReference type="OrthoDB" id="1417760at2759"/>